<keyword evidence="16 25" id="KW-0560">Oxidoreductase</keyword>
<keyword evidence="15 23" id="KW-1133">Transmembrane helix</keyword>
<feature type="compositionally biased region" description="Low complexity" evidence="22">
    <location>
        <begin position="392"/>
        <end position="409"/>
    </location>
</feature>
<dbReference type="PRINTS" id="PR00607">
    <property type="entry name" value="CYTCHROMECIE"/>
</dbReference>
<evidence type="ECO:0000256" key="13">
    <source>
        <dbReference type="ARBA" id="ARBA00022781"/>
    </source>
</evidence>
<evidence type="ECO:0000256" key="20">
    <source>
        <dbReference type="ARBA" id="ARBA00029635"/>
    </source>
</evidence>
<evidence type="ECO:0000256" key="7">
    <source>
        <dbReference type="ARBA" id="ARBA00022519"/>
    </source>
</evidence>
<evidence type="ECO:0000256" key="14">
    <source>
        <dbReference type="ARBA" id="ARBA00022982"/>
    </source>
</evidence>
<dbReference type="Pfam" id="PF13442">
    <property type="entry name" value="Cytochrome_CBB3"/>
    <property type="match status" value="3"/>
</dbReference>
<keyword evidence="13" id="KW-0375">Hydrogen ion transport</keyword>
<proteinExistence type="inferred from homology"/>
<feature type="transmembrane region" description="Helical" evidence="23">
    <location>
        <begin position="130"/>
        <end position="152"/>
    </location>
</feature>
<evidence type="ECO:0000259" key="24">
    <source>
        <dbReference type="PROSITE" id="PS51007"/>
    </source>
</evidence>
<evidence type="ECO:0000256" key="22">
    <source>
        <dbReference type="SAM" id="MobiDB-lite"/>
    </source>
</evidence>
<keyword evidence="7" id="KW-0997">Cell inner membrane</keyword>
<evidence type="ECO:0000256" key="23">
    <source>
        <dbReference type="SAM" id="Phobius"/>
    </source>
</evidence>
<dbReference type="GO" id="GO:0005886">
    <property type="term" value="C:plasma membrane"/>
    <property type="evidence" value="ECO:0007669"/>
    <property type="project" value="UniProtKB-SubCell"/>
</dbReference>
<keyword evidence="6" id="KW-1003">Cell membrane</keyword>
<feature type="domain" description="Cytochrome c" evidence="24">
    <location>
        <begin position="286"/>
        <end position="369"/>
    </location>
</feature>
<keyword evidence="19 23" id="KW-0472">Membrane</keyword>
<keyword evidence="8 21" id="KW-0349">Heme</keyword>
<evidence type="ECO:0000256" key="3">
    <source>
        <dbReference type="ARBA" id="ARBA00004673"/>
    </source>
</evidence>
<dbReference type="GO" id="GO:0005506">
    <property type="term" value="F:iron ion binding"/>
    <property type="evidence" value="ECO:0007669"/>
    <property type="project" value="InterPro"/>
</dbReference>
<dbReference type="GO" id="GO:0009055">
    <property type="term" value="F:electron transfer activity"/>
    <property type="evidence" value="ECO:0007669"/>
    <property type="project" value="InterPro"/>
</dbReference>
<dbReference type="GO" id="GO:0016491">
    <property type="term" value="F:oxidoreductase activity"/>
    <property type="evidence" value="ECO:0007669"/>
    <property type="project" value="UniProtKB-KW"/>
</dbReference>
<evidence type="ECO:0000256" key="11">
    <source>
        <dbReference type="ARBA" id="ARBA00022723"/>
    </source>
</evidence>
<comment type="similarity">
    <text evidence="4">Belongs to the CcoP / FixP family.</text>
</comment>
<feature type="region of interest" description="Disordered" evidence="22">
    <location>
        <begin position="372"/>
        <end position="423"/>
    </location>
</feature>
<dbReference type="AlphaFoldDB" id="A0A378VTK4"/>
<feature type="domain" description="Cytochrome c" evidence="24">
    <location>
        <begin position="198"/>
        <end position="277"/>
    </location>
</feature>
<dbReference type="PANTHER" id="PTHR33751:SF1">
    <property type="entry name" value="CBB3-TYPE CYTOCHROME C OXIDASE SUBUNIT FIXP"/>
    <property type="match status" value="1"/>
</dbReference>
<evidence type="ECO:0000256" key="6">
    <source>
        <dbReference type="ARBA" id="ARBA00022475"/>
    </source>
</evidence>
<keyword evidence="18" id="KW-0406">Ion transport</keyword>
<evidence type="ECO:0000256" key="19">
    <source>
        <dbReference type="ARBA" id="ARBA00023136"/>
    </source>
</evidence>
<dbReference type="InterPro" id="IPR050597">
    <property type="entry name" value="Cytochrome_c_Oxidase_Subunit"/>
</dbReference>
<dbReference type="EMBL" id="UGRI01000001">
    <property type="protein sequence ID" value="SUA20383.1"/>
    <property type="molecule type" value="Genomic_DNA"/>
</dbReference>
<keyword evidence="14" id="KW-0249">Electron transport</keyword>
<dbReference type="GO" id="GO:1902600">
    <property type="term" value="P:proton transmembrane transport"/>
    <property type="evidence" value="ECO:0007669"/>
    <property type="project" value="UniProtKB-KW"/>
</dbReference>
<name>A0A378VTK4_NEIGO</name>
<evidence type="ECO:0000256" key="9">
    <source>
        <dbReference type="ARBA" id="ARBA00022660"/>
    </source>
</evidence>
<evidence type="ECO:0000256" key="16">
    <source>
        <dbReference type="ARBA" id="ARBA00023002"/>
    </source>
</evidence>
<keyword evidence="9" id="KW-0679">Respiratory chain</keyword>
<keyword evidence="17 21" id="KW-0408">Iron</keyword>
<comment type="subcellular location">
    <subcellularLocation>
        <location evidence="2">Cell inner membrane</location>
    </subcellularLocation>
</comment>
<evidence type="ECO:0000256" key="21">
    <source>
        <dbReference type="PROSITE-ProRule" id="PRU00433"/>
    </source>
</evidence>
<evidence type="ECO:0000256" key="17">
    <source>
        <dbReference type="ARBA" id="ARBA00023004"/>
    </source>
</evidence>
<evidence type="ECO:0000313" key="25">
    <source>
        <dbReference type="EMBL" id="SUA20383.1"/>
    </source>
</evidence>
<dbReference type="GO" id="GO:0020037">
    <property type="term" value="F:heme binding"/>
    <property type="evidence" value="ECO:0007669"/>
    <property type="project" value="InterPro"/>
</dbReference>
<dbReference type="Gene3D" id="1.10.760.10">
    <property type="entry name" value="Cytochrome c-like domain"/>
    <property type="match status" value="3"/>
</dbReference>
<dbReference type="InterPro" id="IPR032858">
    <property type="entry name" value="CcoP_N"/>
</dbReference>
<dbReference type="InterPro" id="IPR038414">
    <property type="entry name" value="CcoP_N_sf"/>
</dbReference>
<evidence type="ECO:0000256" key="1">
    <source>
        <dbReference type="ARBA" id="ARBA00001926"/>
    </source>
</evidence>
<gene>
    <name evidence="25" type="primary">ccoP2</name>
    <name evidence="25" type="ORF">NCTC11421_00465</name>
</gene>
<evidence type="ECO:0000256" key="2">
    <source>
        <dbReference type="ARBA" id="ARBA00004533"/>
    </source>
</evidence>
<dbReference type="InterPro" id="IPR002323">
    <property type="entry name" value="Cyt_CIE"/>
</dbReference>
<dbReference type="UniPathway" id="UPA00705"/>
<accession>A0A378VTK4</accession>
<keyword evidence="10 23" id="KW-0812">Transmembrane</keyword>
<feature type="transmembrane region" description="Helical" evidence="23">
    <location>
        <begin position="6"/>
        <end position="26"/>
    </location>
</feature>
<dbReference type="Pfam" id="PF14715">
    <property type="entry name" value="FixP_N"/>
    <property type="match status" value="1"/>
</dbReference>
<sequence>MDINGIRALFTVWIFICFLLVLYIVFNRRNKKNYDDAANSILLKTKMRKIRKAKTVNIVITEQTMNATSQFTSNFWNIYIAVIVLLSFIALAWLLLSQNVVKRPKKGEEVQTTGHEWDGIAEYDNPLPRWWFWLYVLTWLFGIGYLVMYPGVGDYKGLLKWTSHNQYEKEVKKADEQYGKLYAKFADMPIEKVAKDPQAKQIAQNLFNTYCIQCHGSDAKGSKGFPNLTDSDWLWGGDPDKIHETIEKGRVATMPAWGPALGEEGVKDVAHYVMSLSKPKGQYDEERAARGQALFSGPPANCFTCHGDKGQGIQGLGPNLTDDVWLWGGTQKSIIETITNGRSSQMPAWGHFLDKDKLHIMTAYVWGLSDKDGKAPVKKAEPAPAAEPAPSAPAEAAQAASEAKPAAAEPKAEEKAAPAAKADGKQVYETVCAACHGNAIPGIPHVGTKADWADRIKKGKDTLHKHAIEGFNTMPAKGGRGDLSDDEVKAAVDYMVNQSGGKF</sequence>
<evidence type="ECO:0000256" key="4">
    <source>
        <dbReference type="ARBA" id="ARBA00006113"/>
    </source>
</evidence>
<keyword evidence="5" id="KW-0813">Transport</keyword>
<evidence type="ECO:0000256" key="15">
    <source>
        <dbReference type="ARBA" id="ARBA00022989"/>
    </source>
</evidence>
<feature type="domain" description="Cytochrome c" evidence="24">
    <location>
        <begin position="419"/>
        <end position="499"/>
    </location>
</feature>
<evidence type="ECO:0000256" key="10">
    <source>
        <dbReference type="ARBA" id="ARBA00022692"/>
    </source>
</evidence>
<dbReference type="PANTHER" id="PTHR33751">
    <property type="entry name" value="CBB3-TYPE CYTOCHROME C OXIDASE SUBUNIT FIXP"/>
    <property type="match status" value="1"/>
</dbReference>
<organism evidence="25">
    <name type="scientific">Neisseria gonorrhoeae</name>
    <dbReference type="NCBI Taxonomy" id="485"/>
    <lineage>
        <taxon>Bacteria</taxon>
        <taxon>Pseudomonadati</taxon>
        <taxon>Pseudomonadota</taxon>
        <taxon>Betaproteobacteria</taxon>
        <taxon>Neisseriales</taxon>
        <taxon>Neisseriaceae</taxon>
        <taxon>Neisseria</taxon>
    </lineage>
</organism>
<evidence type="ECO:0000256" key="5">
    <source>
        <dbReference type="ARBA" id="ARBA00022448"/>
    </source>
</evidence>
<dbReference type="NCBIfam" id="TIGR00782">
    <property type="entry name" value="ccoP"/>
    <property type="match status" value="1"/>
</dbReference>
<feature type="transmembrane region" description="Helical" evidence="23">
    <location>
        <begin position="75"/>
        <end position="96"/>
    </location>
</feature>
<keyword evidence="11 21" id="KW-0479">Metal-binding</keyword>
<feature type="compositionally biased region" description="Basic and acidic residues" evidence="22">
    <location>
        <begin position="372"/>
        <end position="381"/>
    </location>
</feature>
<dbReference type="PROSITE" id="PS51007">
    <property type="entry name" value="CYTC"/>
    <property type="match status" value="3"/>
</dbReference>
<dbReference type="InterPro" id="IPR009056">
    <property type="entry name" value="Cyt_c-like_dom"/>
</dbReference>
<protein>
    <recommendedName>
        <fullName evidence="20">Cytochrome c oxidase subunit III</fullName>
    </recommendedName>
</protein>
<evidence type="ECO:0000256" key="12">
    <source>
        <dbReference type="ARBA" id="ARBA00022737"/>
    </source>
</evidence>
<evidence type="ECO:0000256" key="8">
    <source>
        <dbReference type="ARBA" id="ARBA00022617"/>
    </source>
</evidence>
<dbReference type="SUPFAM" id="SSF46626">
    <property type="entry name" value="Cytochrome c"/>
    <property type="match status" value="3"/>
</dbReference>
<comment type="pathway">
    <text evidence="3">Energy metabolism; oxidative phosphorylation.</text>
</comment>
<dbReference type="InterPro" id="IPR036909">
    <property type="entry name" value="Cyt_c-like_dom_sf"/>
</dbReference>
<feature type="compositionally biased region" description="Basic and acidic residues" evidence="22">
    <location>
        <begin position="410"/>
        <end position="423"/>
    </location>
</feature>
<comment type="cofactor">
    <cofactor evidence="1">
        <name>heme c</name>
        <dbReference type="ChEBI" id="CHEBI:61717"/>
    </cofactor>
</comment>
<evidence type="ECO:0000256" key="18">
    <source>
        <dbReference type="ARBA" id="ARBA00023065"/>
    </source>
</evidence>
<reference evidence="25" key="1">
    <citation type="submission" date="2018-06" db="EMBL/GenBank/DDBJ databases">
        <authorList>
            <consortium name="Pathogen Informatics"/>
            <person name="Doyle S."/>
        </authorList>
    </citation>
    <scope>NUCLEOTIDE SEQUENCE [LARGE SCALE GENOMIC DNA]</scope>
    <source>
        <strain evidence="25">NCTC11421</strain>
    </source>
</reference>
<dbReference type="Gene3D" id="6.10.280.130">
    <property type="match status" value="1"/>
</dbReference>
<keyword evidence="12" id="KW-0677">Repeat</keyword>
<dbReference type="GO" id="GO:0006119">
    <property type="term" value="P:oxidative phosphorylation"/>
    <property type="evidence" value="ECO:0007669"/>
    <property type="project" value="UniProtKB-UniPathway"/>
</dbReference>
<dbReference type="InterPro" id="IPR004678">
    <property type="entry name" value="Cyt_c_oxidase_cbb3_su3"/>
</dbReference>